<dbReference type="InterPro" id="IPR052529">
    <property type="entry name" value="Bact_Transport_Assoc"/>
</dbReference>
<feature type="transmembrane region" description="Helical" evidence="1">
    <location>
        <begin position="72"/>
        <end position="90"/>
    </location>
</feature>
<keyword evidence="1" id="KW-0812">Transmembrane</keyword>
<feature type="transmembrane region" description="Helical" evidence="1">
    <location>
        <begin position="144"/>
        <end position="163"/>
    </location>
</feature>
<proteinExistence type="predicted"/>
<evidence type="ECO:0000313" key="4">
    <source>
        <dbReference type="Proteomes" id="UP000469430"/>
    </source>
</evidence>
<protein>
    <submittedName>
        <fullName evidence="3">DUF418 domain-containing protein</fullName>
    </submittedName>
</protein>
<dbReference type="OrthoDB" id="9807744at2"/>
<evidence type="ECO:0000256" key="1">
    <source>
        <dbReference type="SAM" id="Phobius"/>
    </source>
</evidence>
<keyword evidence="4" id="KW-1185">Reference proteome</keyword>
<evidence type="ECO:0000313" key="3">
    <source>
        <dbReference type="EMBL" id="MXO98082.1"/>
    </source>
</evidence>
<feature type="transmembrane region" description="Helical" evidence="1">
    <location>
        <begin position="259"/>
        <end position="280"/>
    </location>
</feature>
<dbReference type="Pfam" id="PF04235">
    <property type="entry name" value="DUF418"/>
    <property type="match status" value="1"/>
</dbReference>
<feature type="transmembrane region" description="Helical" evidence="1">
    <location>
        <begin position="337"/>
        <end position="355"/>
    </location>
</feature>
<evidence type="ECO:0000259" key="2">
    <source>
        <dbReference type="Pfam" id="PF04235"/>
    </source>
</evidence>
<dbReference type="PANTHER" id="PTHR30590:SF2">
    <property type="entry name" value="INNER MEMBRANE PROTEIN"/>
    <property type="match status" value="1"/>
</dbReference>
<feature type="transmembrane region" description="Helical" evidence="1">
    <location>
        <begin position="292"/>
        <end position="316"/>
    </location>
</feature>
<keyword evidence="1" id="KW-0472">Membrane</keyword>
<accession>A0A6I4TQ57</accession>
<organism evidence="3 4">
    <name type="scientific">Croceibacterium xixiisoli</name>
    <dbReference type="NCBI Taxonomy" id="1476466"/>
    <lineage>
        <taxon>Bacteria</taxon>
        <taxon>Pseudomonadati</taxon>
        <taxon>Pseudomonadota</taxon>
        <taxon>Alphaproteobacteria</taxon>
        <taxon>Sphingomonadales</taxon>
        <taxon>Erythrobacteraceae</taxon>
        <taxon>Croceibacterium</taxon>
    </lineage>
</organism>
<comment type="caution">
    <text evidence="3">The sequence shown here is derived from an EMBL/GenBank/DDBJ whole genome shotgun (WGS) entry which is preliminary data.</text>
</comment>
<dbReference type="EMBL" id="WTYJ01000001">
    <property type="protein sequence ID" value="MXO98082.1"/>
    <property type="molecule type" value="Genomic_DNA"/>
</dbReference>
<feature type="transmembrane region" description="Helical" evidence="1">
    <location>
        <begin position="226"/>
        <end position="247"/>
    </location>
</feature>
<dbReference type="Proteomes" id="UP000469430">
    <property type="component" value="Unassembled WGS sequence"/>
</dbReference>
<dbReference type="RefSeq" id="WP_161389751.1">
    <property type="nucleotide sequence ID" value="NZ_JBHSCP010000001.1"/>
</dbReference>
<feature type="transmembrane region" description="Helical" evidence="1">
    <location>
        <begin position="367"/>
        <end position="386"/>
    </location>
</feature>
<dbReference type="PANTHER" id="PTHR30590">
    <property type="entry name" value="INNER MEMBRANE PROTEIN"/>
    <property type="match status" value="1"/>
</dbReference>
<gene>
    <name evidence="3" type="ORF">GRI97_03650</name>
</gene>
<dbReference type="AlphaFoldDB" id="A0A6I4TQ57"/>
<feature type="transmembrane region" description="Helical" evidence="1">
    <location>
        <begin position="20"/>
        <end position="42"/>
    </location>
</feature>
<feature type="transmembrane region" description="Helical" evidence="1">
    <location>
        <begin position="102"/>
        <end position="132"/>
    </location>
</feature>
<reference evidence="3 4" key="1">
    <citation type="submission" date="2019-12" db="EMBL/GenBank/DDBJ databases">
        <title>Genomic-based taxomic classification of the family Erythrobacteraceae.</title>
        <authorList>
            <person name="Xu L."/>
        </authorList>
    </citation>
    <scope>NUCLEOTIDE SEQUENCE [LARGE SCALE GENOMIC DNA]</scope>
    <source>
        <strain evidence="3 4">S36</strain>
    </source>
</reference>
<keyword evidence="1" id="KW-1133">Transmembrane helix</keyword>
<feature type="domain" description="DUF418" evidence="2">
    <location>
        <begin position="244"/>
        <end position="404"/>
    </location>
</feature>
<dbReference type="InterPro" id="IPR007349">
    <property type="entry name" value="DUF418"/>
</dbReference>
<name>A0A6I4TQ57_9SPHN</name>
<sequence length="411" mass="45929">MPLAPVAHDRLLSLDFIRGLAVMGILFSNITAFAHPTLAYSWPGALPAGGWVSDGWVWLFQFVLVDGKFRGLFTLLFGAGLYLFSERLLAGGADDRVQMRRLFWLLIVGLLHFVLLFSGDVLTLYAISGFVILPMLHWSARRQLLAGLVWYAAGTLLMCAAMGSPAMLEGSPERQAESSLQWQGLEKAWQDRVAETAQEQQVVQSGNFAAVIRFRVTEHAGALTQLPWLAVMETIPMMLIGMALYRMGFFASRPNRRRLALAWLGLIGGALATLPIGLWVMAERFPPFLTDLALFGLSAFPRLPMVIGAAALLVWLTPLVQQGWLGGRIIAAGRMAFSNYIGTSLVMVLLFQVFATDRFGMLHRLDLLGYVGMGCLLMLGWSEPWLRRCRHGPLEWLWRCLVYGRWLPFRR</sequence>